<feature type="transmembrane region" description="Helical" evidence="1">
    <location>
        <begin position="292"/>
        <end position="311"/>
    </location>
</feature>
<feature type="transmembrane region" description="Helical" evidence="1">
    <location>
        <begin position="231"/>
        <end position="251"/>
    </location>
</feature>
<dbReference type="EMBL" id="VCEJ01000004">
    <property type="protein sequence ID" value="TLV01122.1"/>
    <property type="molecule type" value="Genomic_DNA"/>
</dbReference>
<feature type="transmembrane region" description="Helical" evidence="1">
    <location>
        <begin position="9"/>
        <end position="27"/>
    </location>
</feature>
<dbReference type="RefSeq" id="WP_138366494.1">
    <property type="nucleotide sequence ID" value="NZ_VCEJ01000004.1"/>
</dbReference>
<organism evidence="2 3">
    <name type="scientific">Dyadobacter luticola</name>
    <dbReference type="NCBI Taxonomy" id="1979387"/>
    <lineage>
        <taxon>Bacteria</taxon>
        <taxon>Pseudomonadati</taxon>
        <taxon>Bacteroidota</taxon>
        <taxon>Cytophagia</taxon>
        <taxon>Cytophagales</taxon>
        <taxon>Spirosomataceae</taxon>
        <taxon>Dyadobacter</taxon>
    </lineage>
</organism>
<evidence type="ECO:0000256" key="1">
    <source>
        <dbReference type="SAM" id="Phobius"/>
    </source>
</evidence>
<feature type="transmembrane region" description="Helical" evidence="1">
    <location>
        <begin position="200"/>
        <end position="219"/>
    </location>
</feature>
<dbReference type="Proteomes" id="UP000306402">
    <property type="component" value="Unassembled WGS sequence"/>
</dbReference>
<reference evidence="2 3" key="1">
    <citation type="submission" date="2019-05" db="EMBL/GenBank/DDBJ databases">
        <authorList>
            <person name="Qu J.-H."/>
        </authorList>
    </citation>
    <scope>NUCLEOTIDE SEQUENCE [LARGE SCALE GENOMIC DNA]</scope>
    <source>
        <strain evidence="2 3">T17</strain>
    </source>
</reference>
<accession>A0A5R9KXT7</accession>
<comment type="caution">
    <text evidence="2">The sequence shown here is derived from an EMBL/GenBank/DDBJ whole genome shotgun (WGS) entry which is preliminary data.</text>
</comment>
<proteinExistence type="predicted"/>
<dbReference type="OrthoDB" id="910687at2"/>
<name>A0A5R9KXT7_9BACT</name>
<evidence type="ECO:0000313" key="2">
    <source>
        <dbReference type="EMBL" id="TLV01122.1"/>
    </source>
</evidence>
<feature type="transmembrane region" description="Helical" evidence="1">
    <location>
        <begin position="257"/>
        <end position="280"/>
    </location>
</feature>
<dbReference type="AlphaFoldDB" id="A0A5R9KXT7"/>
<feature type="transmembrane region" description="Helical" evidence="1">
    <location>
        <begin position="166"/>
        <end position="194"/>
    </location>
</feature>
<sequence>MSDKYRNPLFFLFILLPVFIYLIYSWSLSEPLFFSDDFHLLKTVLWVGEEPSFLGKVQLFLQQHNEHRIVIPRLITYINYLIFGHINWPVLILLGNVLWVAILWFFWKSFRVSGAAIWLFIPAPLIMLNPQYYDNVTWSISILQQSVIVFWFVVLSYLCSKEKYKAALVVCLIATFTHGNGIFSFLIALLFTFYDRNWKWSGIIAGAWVLTGILYFFNFSKGQNADFMQSLSDPVRLISCFFAFFGSLSKVRFADPMAAVFIGMAFYLALAAFIITRFFYFQKRNLALPWTVKMVAGIFAFLSITGALVSVSRSWGGIETIIAPRYQHYSSFVACLVYLVLISVLTCKTRKIVGVTGIVGGLLFNALSYFSYTEELLYRRDWLLADDTNWTHHSNFLIYGASFNTNIRLEYQRVVQKGICISGDHFGHIQEDSLQANQAAKPINLQYEHFTKEEKDASRSYNRDYIAISNDNLDEKSIFIYLKPQNGAQGYWLACRKSHSGIFDFLKTGKWLKPGFSVEFLTENLSPGDYQIAILRKNRLSWTSTNVTITAPAPVK</sequence>
<feature type="transmembrane region" description="Helical" evidence="1">
    <location>
        <begin position="138"/>
        <end position="159"/>
    </location>
</feature>
<protein>
    <recommendedName>
        <fullName evidence="4">YfhO family protein</fullName>
    </recommendedName>
</protein>
<feature type="transmembrane region" description="Helical" evidence="1">
    <location>
        <begin position="86"/>
        <end position="107"/>
    </location>
</feature>
<gene>
    <name evidence="2" type="ORF">FEN17_16860</name>
</gene>
<keyword evidence="1" id="KW-0812">Transmembrane</keyword>
<keyword evidence="1" id="KW-0472">Membrane</keyword>
<evidence type="ECO:0000313" key="3">
    <source>
        <dbReference type="Proteomes" id="UP000306402"/>
    </source>
</evidence>
<feature type="transmembrane region" description="Helical" evidence="1">
    <location>
        <begin position="352"/>
        <end position="372"/>
    </location>
</feature>
<evidence type="ECO:0008006" key="4">
    <source>
        <dbReference type="Google" id="ProtNLM"/>
    </source>
</evidence>
<feature type="transmembrane region" description="Helical" evidence="1">
    <location>
        <begin position="326"/>
        <end position="345"/>
    </location>
</feature>
<feature type="transmembrane region" description="Helical" evidence="1">
    <location>
        <begin position="114"/>
        <end position="132"/>
    </location>
</feature>
<keyword evidence="1" id="KW-1133">Transmembrane helix</keyword>
<keyword evidence="3" id="KW-1185">Reference proteome</keyword>